<gene>
    <name evidence="4" type="ORF">METZ01_LOCUS56774</name>
</gene>
<evidence type="ECO:0000256" key="1">
    <source>
        <dbReference type="ARBA" id="ARBA00022679"/>
    </source>
</evidence>
<dbReference type="InterPro" id="IPR040234">
    <property type="entry name" value="QC/QCL"/>
</dbReference>
<accession>A0A381SIL8</accession>
<evidence type="ECO:0000313" key="4">
    <source>
        <dbReference type="EMBL" id="SVA03920.1"/>
    </source>
</evidence>
<dbReference type="PROSITE" id="PS51257">
    <property type="entry name" value="PROKAR_LIPOPROTEIN"/>
    <property type="match status" value="1"/>
</dbReference>
<protein>
    <recommendedName>
        <fullName evidence="3">Peptidase M28 domain-containing protein</fullName>
    </recommendedName>
</protein>
<dbReference type="GO" id="GO:0008270">
    <property type="term" value="F:zinc ion binding"/>
    <property type="evidence" value="ECO:0007669"/>
    <property type="project" value="TreeGrafter"/>
</dbReference>
<evidence type="ECO:0000259" key="3">
    <source>
        <dbReference type="Pfam" id="PF04389"/>
    </source>
</evidence>
<keyword evidence="2" id="KW-0012">Acyltransferase</keyword>
<name>A0A381SIL8_9ZZZZ</name>
<sequence>MRIYKKLFIIIFTMNVLSSCNNTVPEFDKDNAFRYLVEQCEFGPRNPNSNGYKQCLDYLQKTLAGFADTIFLQPFVLDDFVNEESYDLTNIIARFKADEPEQLLIGAHWDTRPWADEDPEPEKRNDPIIGANDGASGVAVVLELARILNASPPPIGITLVLFDGEDMGRSGIPKSYAQGSLAFAKDLPIEKPDEAIILDMIGDAELHIPIERFSYQQNRKLVKKLWGLAKELSLDAFESRIVHTIYDDHVPLWAEAEIPAIDIIDFNYPNSYANYWHTTQDLPENCSAESLGQVGTLLAHYIYGRQK</sequence>
<keyword evidence="1" id="KW-0808">Transferase</keyword>
<dbReference type="InterPro" id="IPR007484">
    <property type="entry name" value="Peptidase_M28"/>
</dbReference>
<dbReference type="Pfam" id="PF04389">
    <property type="entry name" value="Peptidase_M28"/>
    <property type="match status" value="1"/>
</dbReference>
<dbReference type="PANTHER" id="PTHR12283:SF6">
    <property type="entry name" value="GLUTAMINYL-PEPTIDE CYCLOTRANSFERASE-RELATED"/>
    <property type="match status" value="1"/>
</dbReference>
<proteinExistence type="predicted"/>
<dbReference type="PANTHER" id="PTHR12283">
    <property type="entry name" value="GLUTAMINYL-PEPTIDE CYCLOTRANSFERASE"/>
    <property type="match status" value="1"/>
</dbReference>
<dbReference type="GO" id="GO:0016603">
    <property type="term" value="F:glutaminyl-peptide cyclotransferase activity"/>
    <property type="evidence" value="ECO:0007669"/>
    <property type="project" value="TreeGrafter"/>
</dbReference>
<evidence type="ECO:0000256" key="2">
    <source>
        <dbReference type="ARBA" id="ARBA00023315"/>
    </source>
</evidence>
<dbReference type="EMBL" id="UINC01003166">
    <property type="protein sequence ID" value="SVA03920.1"/>
    <property type="molecule type" value="Genomic_DNA"/>
</dbReference>
<dbReference type="Gene3D" id="3.40.630.10">
    <property type="entry name" value="Zn peptidases"/>
    <property type="match status" value="1"/>
</dbReference>
<reference evidence="4" key="1">
    <citation type="submission" date="2018-05" db="EMBL/GenBank/DDBJ databases">
        <authorList>
            <person name="Lanie J.A."/>
            <person name="Ng W.-L."/>
            <person name="Kazmierczak K.M."/>
            <person name="Andrzejewski T.M."/>
            <person name="Davidsen T.M."/>
            <person name="Wayne K.J."/>
            <person name="Tettelin H."/>
            <person name="Glass J.I."/>
            <person name="Rusch D."/>
            <person name="Podicherti R."/>
            <person name="Tsui H.-C.T."/>
            <person name="Winkler M.E."/>
        </authorList>
    </citation>
    <scope>NUCLEOTIDE SEQUENCE</scope>
</reference>
<organism evidence="4">
    <name type="scientific">marine metagenome</name>
    <dbReference type="NCBI Taxonomy" id="408172"/>
    <lineage>
        <taxon>unclassified sequences</taxon>
        <taxon>metagenomes</taxon>
        <taxon>ecological metagenomes</taxon>
    </lineage>
</organism>
<feature type="domain" description="Peptidase M28" evidence="3">
    <location>
        <begin position="90"/>
        <end position="301"/>
    </location>
</feature>
<dbReference type="SUPFAM" id="SSF53187">
    <property type="entry name" value="Zn-dependent exopeptidases"/>
    <property type="match status" value="1"/>
</dbReference>
<dbReference type="AlphaFoldDB" id="A0A381SIL8"/>